<name>A4EB82_COLAA</name>
<organism evidence="1 2">
    <name type="scientific">Collinsella aerofaciens (strain ATCC 25986 / DSM 3979 / JCM 10188 / KCTC 3647 / NCTC 11838 / VPI 1003)</name>
    <dbReference type="NCBI Taxonomy" id="411903"/>
    <lineage>
        <taxon>Bacteria</taxon>
        <taxon>Bacillati</taxon>
        <taxon>Actinomycetota</taxon>
        <taxon>Coriobacteriia</taxon>
        <taxon>Coriobacteriales</taxon>
        <taxon>Coriobacteriaceae</taxon>
        <taxon>Collinsella</taxon>
    </lineage>
</organism>
<proteinExistence type="predicted"/>
<dbReference type="EMBL" id="AAVN02000007">
    <property type="protein sequence ID" value="EBA39086.1"/>
    <property type="molecule type" value="Genomic_DNA"/>
</dbReference>
<gene>
    <name evidence="1" type="ORF">COLAER_01698</name>
</gene>
<comment type="caution">
    <text evidence="1">The sequence shown here is derived from an EMBL/GenBank/DDBJ whole genome shotgun (WGS) entry which is preliminary data.</text>
</comment>
<reference evidence="1 2" key="1">
    <citation type="submission" date="2007-01" db="EMBL/GenBank/DDBJ databases">
        <title>Draft genome sequence of Collinsella aerofaciens (ATCC 25986).</title>
        <authorList>
            <person name="Sudarsanam P."/>
            <person name="Ley R."/>
            <person name="Guruge J."/>
            <person name="Turnbaugh P.J."/>
            <person name="Mahowald M."/>
            <person name="Liep D."/>
            <person name="Gordon J."/>
        </authorList>
    </citation>
    <scope>NUCLEOTIDE SEQUENCE [LARGE SCALE GENOMIC DNA]</scope>
    <source>
        <strain evidence="2">ATCC 25986 / DSM 3979 / JCM 10188 / KCTC 3647 / NCTC 11838 / VPI 1003</strain>
    </source>
</reference>
<protein>
    <submittedName>
        <fullName evidence="1">Uncharacterized protein</fullName>
    </submittedName>
</protein>
<dbReference type="Proteomes" id="UP000002979">
    <property type="component" value="Unassembled WGS sequence"/>
</dbReference>
<reference evidence="1 2" key="2">
    <citation type="submission" date="2007-04" db="EMBL/GenBank/DDBJ databases">
        <authorList>
            <person name="Fulton L."/>
            <person name="Clifton S."/>
            <person name="Fulton B."/>
            <person name="Xu J."/>
            <person name="Minx P."/>
            <person name="Mardis E.R."/>
            <person name="Wilson R.K."/>
        </authorList>
    </citation>
    <scope>NUCLEOTIDE SEQUENCE [LARGE SCALE GENOMIC DNA]</scope>
    <source>
        <strain evidence="2">ATCC 25986 / DSM 3979 / JCM 10188 / KCTC 3647 / NCTC 11838 / VPI 1003</strain>
    </source>
</reference>
<evidence type="ECO:0000313" key="2">
    <source>
        <dbReference type="Proteomes" id="UP000002979"/>
    </source>
</evidence>
<sequence>MGVTALFAFPKIKPAEINLSLFGRLIGDYFTAT</sequence>
<dbReference type="AlphaFoldDB" id="A4EB82"/>
<evidence type="ECO:0000313" key="1">
    <source>
        <dbReference type="EMBL" id="EBA39086.1"/>
    </source>
</evidence>
<accession>A4EB82</accession>